<feature type="transmembrane region" description="Helical" evidence="1">
    <location>
        <begin position="21"/>
        <end position="40"/>
    </location>
</feature>
<dbReference type="AlphaFoldDB" id="A0AAV2RET7"/>
<evidence type="ECO:0000313" key="2">
    <source>
        <dbReference type="EMBL" id="CAL4124254.1"/>
    </source>
</evidence>
<comment type="caution">
    <text evidence="2">The sequence shown here is derived from an EMBL/GenBank/DDBJ whole genome shotgun (WGS) entry which is preliminary data.</text>
</comment>
<evidence type="ECO:0000256" key="1">
    <source>
        <dbReference type="SAM" id="Phobius"/>
    </source>
</evidence>
<protein>
    <submittedName>
        <fullName evidence="2">Uncharacterized protein</fullName>
    </submittedName>
</protein>
<organism evidence="2 3">
    <name type="scientific">Meganyctiphanes norvegica</name>
    <name type="common">Northern krill</name>
    <name type="synonym">Thysanopoda norvegica</name>
    <dbReference type="NCBI Taxonomy" id="48144"/>
    <lineage>
        <taxon>Eukaryota</taxon>
        <taxon>Metazoa</taxon>
        <taxon>Ecdysozoa</taxon>
        <taxon>Arthropoda</taxon>
        <taxon>Crustacea</taxon>
        <taxon>Multicrustacea</taxon>
        <taxon>Malacostraca</taxon>
        <taxon>Eumalacostraca</taxon>
        <taxon>Eucarida</taxon>
        <taxon>Euphausiacea</taxon>
        <taxon>Euphausiidae</taxon>
        <taxon>Meganyctiphanes</taxon>
    </lineage>
</organism>
<feature type="non-terminal residue" evidence="2">
    <location>
        <position position="1"/>
    </location>
</feature>
<keyword evidence="3" id="KW-1185">Reference proteome</keyword>
<dbReference type="Proteomes" id="UP001497623">
    <property type="component" value="Unassembled WGS sequence"/>
</dbReference>
<dbReference type="EMBL" id="CAXKWB010022321">
    <property type="protein sequence ID" value="CAL4124254.1"/>
    <property type="molecule type" value="Genomic_DNA"/>
</dbReference>
<reference evidence="2 3" key="1">
    <citation type="submission" date="2024-05" db="EMBL/GenBank/DDBJ databases">
        <authorList>
            <person name="Wallberg A."/>
        </authorList>
    </citation>
    <scope>NUCLEOTIDE SEQUENCE [LARGE SCALE GENOMIC DNA]</scope>
</reference>
<evidence type="ECO:0000313" key="3">
    <source>
        <dbReference type="Proteomes" id="UP001497623"/>
    </source>
</evidence>
<name>A0AAV2RET7_MEGNR</name>
<sequence>TSTSVRHLLSYCKQASKSVFGFFKHSSMLLQIIIFLFGLFSQGECDFDTHVYPEHCIYPPGYLNNETDKGLTTPDYVTLRPIERCCPQCEKCKHVGGFCALKWAVHLYKECCDFDPVEHCRDYSCKCCVICGDDKCSPCIETGGNCRKVCRADEQIDWINKCSFYKDDGEGCQCCKRCEATYECTDAYGHCKPNKEYCPHGTYASTGCCGGCTCCKPVQQPVVDSYCEYAGGYCLQGDEHECAAGYYKCFGECSETQTHGGLKSVVLGTCCVPKKTGPVHPIRSIDQFDQVMQGARRHPKQLLE</sequence>
<proteinExistence type="predicted"/>
<keyword evidence="1" id="KW-1133">Transmembrane helix</keyword>
<accession>A0AAV2RET7</accession>
<gene>
    <name evidence="2" type="ORF">MNOR_LOCUS24369</name>
</gene>
<keyword evidence="1" id="KW-0472">Membrane</keyword>
<keyword evidence="1" id="KW-0812">Transmembrane</keyword>